<sequence>MAVQIFLFMCVDLFSS</sequence>
<proteinExistence type="predicted"/>
<dbReference type="AlphaFoldDB" id="A0A0E9QLE6"/>
<accession>A0A0E9QLE6</accession>
<reference evidence="1" key="1">
    <citation type="submission" date="2014-11" db="EMBL/GenBank/DDBJ databases">
        <authorList>
            <person name="Amaro Gonzalez C."/>
        </authorList>
    </citation>
    <scope>NUCLEOTIDE SEQUENCE</scope>
</reference>
<protein>
    <submittedName>
        <fullName evidence="1">Uncharacterized protein</fullName>
    </submittedName>
</protein>
<dbReference type="EMBL" id="GBXM01091392">
    <property type="protein sequence ID" value="JAH17185.1"/>
    <property type="molecule type" value="Transcribed_RNA"/>
</dbReference>
<name>A0A0E9QLE6_ANGAN</name>
<reference evidence="1" key="2">
    <citation type="journal article" date="2015" name="Fish Shellfish Immunol.">
        <title>Early steps in the European eel (Anguilla anguilla)-Vibrio vulnificus interaction in the gills: Role of the RtxA13 toxin.</title>
        <authorList>
            <person name="Callol A."/>
            <person name="Pajuelo D."/>
            <person name="Ebbesson L."/>
            <person name="Teles M."/>
            <person name="MacKenzie S."/>
            <person name="Amaro C."/>
        </authorList>
    </citation>
    <scope>NUCLEOTIDE SEQUENCE</scope>
</reference>
<organism evidence="1">
    <name type="scientific">Anguilla anguilla</name>
    <name type="common">European freshwater eel</name>
    <name type="synonym">Muraena anguilla</name>
    <dbReference type="NCBI Taxonomy" id="7936"/>
    <lineage>
        <taxon>Eukaryota</taxon>
        <taxon>Metazoa</taxon>
        <taxon>Chordata</taxon>
        <taxon>Craniata</taxon>
        <taxon>Vertebrata</taxon>
        <taxon>Euteleostomi</taxon>
        <taxon>Actinopterygii</taxon>
        <taxon>Neopterygii</taxon>
        <taxon>Teleostei</taxon>
        <taxon>Anguilliformes</taxon>
        <taxon>Anguillidae</taxon>
        <taxon>Anguilla</taxon>
    </lineage>
</organism>
<evidence type="ECO:0000313" key="1">
    <source>
        <dbReference type="EMBL" id="JAH17185.1"/>
    </source>
</evidence>